<sequence length="232" mass="24142">MKISSSLGSIAIVLASGGFAMAADMPSYEPTTAVAPVPSFSWTGPYIGLQAGYGWFDADNRVNGVSPGSKPDGVSLGGYAGYSYQFDSSPIVVGLEADINWSDADARRATAGFTGAPDARIRNDIGYTGAVRGRIGYAFDRFLVYGAGGLAFADHEIKAQGAAGGSDDTIAIGWTIGGGVEAAVTDNVTARVEYRYSDYGTDTFSVAGSRVKSDLSENRVMLGVGYKFSTGW</sequence>
<evidence type="ECO:0000313" key="10">
    <source>
        <dbReference type="Proteomes" id="UP000758856"/>
    </source>
</evidence>
<feature type="signal peptide" evidence="6">
    <location>
        <begin position="1"/>
        <end position="22"/>
    </location>
</feature>
<feature type="chain" id="PRO_5040869659" evidence="6">
    <location>
        <begin position="23"/>
        <end position="232"/>
    </location>
</feature>
<dbReference type="InterPro" id="IPR027385">
    <property type="entry name" value="Beta-barrel_OMP"/>
</dbReference>
<dbReference type="SUPFAM" id="SSF56925">
    <property type="entry name" value="OMPA-like"/>
    <property type="match status" value="1"/>
</dbReference>
<keyword evidence="2 6" id="KW-0732">Signal</keyword>
<reference evidence="9 10" key="2">
    <citation type="submission" date="2021-01" db="EMBL/GenBank/DDBJ databases">
        <title>Genomic Encyclopedia of Type Strains, Phase IV (KMG-IV): sequencing the most valuable type-strain genomes for metagenomic binning, comparative biology and taxonomic classification.</title>
        <authorList>
            <person name="Goeker M."/>
        </authorList>
    </citation>
    <scope>NUCLEOTIDE SEQUENCE [LARGE SCALE GENOMIC DNA]</scope>
    <source>
        <strain evidence="9 10">DSM 6130</strain>
    </source>
</reference>
<dbReference type="EMBL" id="BSFF01000002">
    <property type="protein sequence ID" value="GLK55959.1"/>
    <property type="molecule type" value="Genomic_DNA"/>
</dbReference>
<evidence type="ECO:0000256" key="6">
    <source>
        <dbReference type="SAM" id="SignalP"/>
    </source>
</evidence>
<evidence type="ECO:0000256" key="4">
    <source>
        <dbReference type="ARBA" id="ARBA00023237"/>
    </source>
</evidence>
<dbReference type="Pfam" id="PF13505">
    <property type="entry name" value="OMP_b-brl"/>
    <property type="match status" value="1"/>
</dbReference>
<evidence type="ECO:0000256" key="2">
    <source>
        <dbReference type="ARBA" id="ARBA00022729"/>
    </source>
</evidence>
<proteinExistence type="inferred from homology"/>
<dbReference type="GO" id="GO:0009279">
    <property type="term" value="C:cell outer membrane"/>
    <property type="evidence" value="ECO:0007669"/>
    <property type="project" value="UniProtKB-SubCell"/>
</dbReference>
<name>A0A9W6IV98_9HYPH</name>
<comment type="subcellular location">
    <subcellularLocation>
        <location evidence="1">Cell outer membrane</location>
    </subcellularLocation>
</comment>
<reference evidence="8" key="1">
    <citation type="journal article" date="2014" name="Int. J. Syst. Evol. Microbiol.">
        <title>Complete genome sequence of Corynebacterium casei LMG S-19264T (=DSM 44701T), isolated from a smear-ripened cheese.</title>
        <authorList>
            <consortium name="US DOE Joint Genome Institute (JGI-PGF)"/>
            <person name="Walter F."/>
            <person name="Albersmeier A."/>
            <person name="Kalinowski J."/>
            <person name="Ruckert C."/>
        </authorList>
    </citation>
    <scope>NUCLEOTIDE SEQUENCE</scope>
    <source>
        <strain evidence="8">VKM B-1606</strain>
    </source>
</reference>
<dbReference type="InterPro" id="IPR011250">
    <property type="entry name" value="OMP/PagP_B-barrel"/>
</dbReference>
<keyword evidence="4" id="KW-0998">Cell outer membrane</keyword>
<dbReference type="Proteomes" id="UP001143400">
    <property type="component" value="Unassembled WGS sequence"/>
</dbReference>
<evidence type="ECO:0000256" key="3">
    <source>
        <dbReference type="ARBA" id="ARBA00023136"/>
    </source>
</evidence>
<dbReference type="AlphaFoldDB" id="A0A9W6IV98"/>
<gene>
    <name evidence="8" type="primary">omp_1</name>
    <name evidence="8" type="ORF">GCM10008170_19780</name>
    <name evidence="9" type="ORF">JOD31_000878</name>
</gene>
<evidence type="ECO:0000256" key="5">
    <source>
        <dbReference type="ARBA" id="ARBA00038306"/>
    </source>
</evidence>
<comment type="caution">
    <text evidence="8">The sequence shown here is derived from an EMBL/GenBank/DDBJ whole genome shotgun (WGS) entry which is preliminary data.</text>
</comment>
<dbReference type="Proteomes" id="UP000758856">
    <property type="component" value="Unassembled WGS sequence"/>
</dbReference>
<protein>
    <submittedName>
        <fullName evidence="9">Outer membrane immunogenic protein</fullName>
    </submittedName>
    <submittedName>
        <fullName evidence="8">Outer membrane protein</fullName>
    </submittedName>
</protein>
<dbReference type="Gene3D" id="2.40.160.20">
    <property type="match status" value="1"/>
</dbReference>
<feature type="domain" description="Outer membrane protein beta-barrel" evidence="7">
    <location>
        <begin position="33"/>
        <end position="228"/>
    </location>
</feature>
<dbReference type="PANTHER" id="PTHR34001">
    <property type="entry name" value="BLL7405 PROTEIN"/>
    <property type="match status" value="1"/>
</dbReference>
<dbReference type="RefSeq" id="WP_246482321.1">
    <property type="nucleotide sequence ID" value="NZ_BSFF01000002.1"/>
</dbReference>
<accession>A0A9W6IV98</accession>
<comment type="similarity">
    <text evidence="5">Belongs to the Omp25/RopB family.</text>
</comment>
<evidence type="ECO:0000313" key="9">
    <source>
        <dbReference type="EMBL" id="MBM7850666.1"/>
    </source>
</evidence>
<organism evidence="8 11">
    <name type="scientific">Methylopila capsulata</name>
    <dbReference type="NCBI Taxonomy" id="61654"/>
    <lineage>
        <taxon>Bacteria</taxon>
        <taxon>Pseudomonadati</taxon>
        <taxon>Pseudomonadota</taxon>
        <taxon>Alphaproteobacteria</taxon>
        <taxon>Hyphomicrobiales</taxon>
        <taxon>Methylopilaceae</taxon>
        <taxon>Methylopila</taxon>
    </lineage>
</organism>
<dbReference type="EMBL" id="JAFBCY010000001">
    <property type="protein sequence ID" value="MBM7850666.1"/>
    <property type="molecule type" value="Genomic_DNA"/>
</dbReference>
<evidence type="ECO:0000313" key="8">
    <source>
        <dbReference type="EMBL" id="GLK55959.1"/>
    </source>
</evidence>
<reference evidence="8" key="3">
    <citation type="submission" date="2023-01" db="EMBL/GenBank/DDBJ databases">
        <authorList>
            <person name="Sun Q."/>
            <person name="Evtushenko L."/>
        </authorList>
    </citation>
    <scope>NUCLEOTIDE SEQUENCE</scope>
    <source>
        <strain evidence="8">VKM B-1606</strain>
    </source>
</reference>
<keyword evidence="3" id="KW-0472">Membrane</keyword>
<dbReference type="PANTHER" id="PTHR34001:SF3">
    <property type="entry name" value="BLL7405 PROTEIN"/>
    <property type="match status" value="1"/>
</dbReference>
<evidence type="ECO:0000256" key="1">
    <source>
        <dbReference type="ARBA" id="ARBA00004442"/>
    </source>
</evidence>
<evidence type="ECO:0000259" key="7">
    <source>
        <dbReference type="Pfam" id="PF13505"/>
    </source>
</evidence>
<evidence type="ECO:0000313" key="11">
    <source>
        <dbReference type="Proteomes" id="UP001143400"/>
    </source>
</evidence>
<dbReference type="InterPro" id="IPR051692">
    <property type="entry name" value="OMP-like"/>
</dbReference>
<keyword evidence="10" id="KW-1185">Reference proteome</keyword>